<dbReference type="EMBL" id="VSSQ01000315">
    <property type="protein sequence ID" value="MPL90856.1"/>
    <property type="molecule type" value="Genomic_DNA"/>
</dbReference>
<dbReference type="Pfam" id="PF01288">
    <property type="entry name" value="HPPK"/>
    <property type="match status" value="1"/>
</dbReference>
<dbReference type="GO" id="GO:0046656">
    <property type="term" value="P:folic acid biosynthetic process"/>
    <property type="evidence" value="ECO:0007669"/>
    <property type="project" value="UniProtKB-KW"/>
</dbReference>
<comment type="pathway">
    <text evidence="1">Cofactor biosynthesis; tetrahydrofolate biosynthesis; 2-amino-4-hydroxy-6-hydroxymethyl-7,8-dihydropteridine diphosphate from 7,8-dihydroneopterin triphosphate: step 4/4.</text>
</comment>
<evidence type="ECO:0000256" key="2">
    <source>
        <dbReference type="ARBA" id="ARBA00013253"/>
    </source>
</evidence>
<dbReference type="CDD" id="cd00483">
    <property type="entry name" value="HPPK"/>
    <property type="match status" value="1"/>
</dbReference>
<keyword evidence="5 9" id="KW-0418">Kinase</keyword>
<name>A0A644VHR7_9ZZZZ</name>
<evidence type="ECO:0000259" key="8">
    <source>
        <dbReference type="PROSITE" id="PS00794"/>
    </source>
</evidence>
<dbReference type="GO" id="GO:0005524">
    <property type="term" value="F:ATP binding"/>
    <property type="evidence" value="ECO:0007669"/>
    <property type="project" value="UniProtKB-KW"/>
</dbReference>
<dbReference type="SUPFAM" id="SSF55083">
    <property type="entry name" value="6-hydroxymethyl-7,8-dihydropterin pyrophosphokinase, HPPK"/>
    <property type="match status" value="1"/>
</dbReference>
<keyword evidence="3 9" id="KW-0808">Transferase</keyword>
<evidence type="ECO:0000256" key="7">
    <source>
        <dbReference type="ARBA" id="ARBA00022909"/>
    </source>
</evidence>
<keyword evidence="6" id="KW-0067">ATP-binding</keyword>
<dbReference type="InterPro" id="IPR000550">
    <property type="entry name" value="Hppk"/>
</dbReference>
<keyword evidence="7" id="KW-0289">Folate biosynthesis</keyword>
<evidence type="ECO:0000256" key="1">
    <source>
        <dbReference type="ARBA" id="ARBA00005051"/>
    </source>
</evidence>
<dbReference type="GO" id="GO:0016301">
    <property type="term" value="F:kinase activity"/>
    <property type="evidence" value="ECO:0007669"/>
    <property type="project" value="UniProtKB-KW"/>
</dbReference>
<evidence type="ECO:0000256" key="3">
    <source>
        <dbReference type="ARBA" id="ARBA00022679"/>
    </source>
</evidence>
<dbReference type="AlphaFoldDB" id="A0A644VHR7"/>
<dbReference type="EC" id="2.7.6.3" evidence="2"/>
<sequence length="157" mass="17776">MPIAYVALGSNLGNKKENLLQAIELLKNHGVNILAVSSFLVTKPYGVTDQPDFLNGAIKLEYDKSPEELLEVLLAVEQEMGRVRLRHWGERIIDLDLLLFGQEVIETKNLVVPHKDMENREFVLAPLAEIAPQVVLPNRNETIEKLLTNLRKRDGEK</sequence>
<dbReference type="UniPathway" id="UPA00077">
    <property type="reaction ID" value="UER00155"/>
</dbReference>
<dbReference type="PANTHER" id="PTHR43071">
    <property type="entry name" value="2-AMINO-4-HYDROXY-6-HYDROXYMETHYLDIHYDROPTERIDINE PYROPHOSPHOKINASE"/>
    <property type="match status" value="1"/>
</dbReference>
<evidence type="ECO:0000313" key="9">
    <source>
        <dbReference type="EMBL" id="MPL90856.1"/>
    </source>
</evidence>
<keyword evidence="4" id="KW-0547">Nucleotide-binding</keyword>
<reference evidence="9" key="1">
    <citation type="submission" date="2019-08" db="EMBL/GenBank/DDBJ databases">
        <authorList>
            <person name="Kucharzyk K."/>
            <person name="Murdoch R.W."/>
            <person name="Higgins S."/>
            <person name="Loffler F."/>
        </authorList>
    </citation>
    <scope>NUCLEOTIDE SEQUENCE</scope>
</reference>
<dbReference type="GO" id="GO:0046654">
    <property type="term" value="P:tetrahydrofolate biosynthetic process"/>
    <property type="evidence" value="ECO:0007669"/>
    <property type="project" value="UniProtKB-UniPathway"/>
</dbReference>
<dbReference type="GO" id="GO:0003848">
    <property type="term" value="F:2-amino-4-hydroxy-6-hydroxymethyldihydropteridine diphosphokinase activity"/>
    <property type="evidence" value="ECO:0007669"/>
    <property type="project" value="UniProtKB-EC"/>
</dbReference>
<comment type="caution">
    <text evidence="9">The sequence shown here is derived from an EMBL/GenBank/DDBJ whole genome shotgun (WGS) entry which is preliminary data.</text>
</comment>
<protein>
    <recommendedName>
        <fullName evidence="2">2-amino-4-hydroxy-6-hydroxymethyldihydropteridine diphosphokinase</fullName>
        <ecNumber evidence="2">2.7.6.3</ecNumber>
    </recommendedName>
</protein>
<proteinExistence type="predicted"/>
<evidence type="ECO:0000256" key="4">
    <source>
        <dbReference type="ARBA" id="ARBA00022741"/>
    </source>
</evidence>
<accession>A0A644VHR7</accession>
<evidence type="ECO:0000256" key="6">
    <source>
        <dbReference type="ARBA" id="ARBA00022840"/>
    </source>
</evidence>
<gene>
    <name evidence="9" type="primary">folK_7</name>
    <name evidence="9" type="ORF">SDC9_36913</name>
</gene>
<dbReference type="Gene3D" id="3.30.70.560">
    <property type="entry name" value="7,8-Dihydro-6-hydroxymethylpterin-pyrophosphokinase HPPK"/>
    <property type="match status" value="1"/>
</dbReference>
<organism evidence="9">
    <name type="scientific">bioreactor metagenome</name>
    <dbReference type="NCBI Taxonomy" id="1076179"/>
    <lineage>
        <taxon>unclassified sequences</taxon>
        <taxon>metagenomes</taxon>
        <taxon>ecological metagenomes</taxon>
    </lineage>
</organism>
<dbReference type="PANTHER" id="PTHR43071:SF1">
    <property type="entry name" value="2-AMINO-4-HYDROXY-6-HYDROXYMETHYLDIHYDROPTERIDINE PYROPHOSPHOKINASE"/>
    <property type="match status" value="1"/>
</dbReference>
<dbReference type="NCBIfam" id="TIGR01498">
    <property type="entry name" value="folK"/>
    <property type="match status" value="1"/>
</dbReference>
<feature type="domain" description="7,8-dihydro-6-hydroxymethylpterin-pyrophosphokinase" evidence="8">
    <location>
        <begin position="87"/>
        <end position="98"/>
    </location>
</feature>
<dbReference type="InterPro" id="IPR035907">
    <property type="entry name" value="Hppk_sf"/>
</dbReference>
<dbReference type="PROSITE" id="PS00794">
    <property type="entry name" value="HPPK"/>
    <property type="match status" value="1"/>
</dbReference>
<evidence type="ECO:0000256" key="5">
    <source>
        <dbReference type="ARBA" id="ARBA00022777"/>
    </source>
</evidence>